<name>A0AA38CQE9_TAXCH</name>
<evidence type="ECO:0000313" key="12">
    <source>
        <dbReference type="Proteomes" id="UP000824469"/>
    </source>
</evidence>
<feature type="transmembrane region" description="Helical" evidence="10">
    <location>
        <begin position="129"/>
        <end position="147"/>
    </location>
</feature>
<keyword evidence="3" id="KW-0813">Transport</keyword>
<dbReference type="GO" id="GO:0015743">
    <property type="term" value="P:malate transport"/>
    <property type="evidence" value="ECO:0007669"/>
    <property type="project" value="InterPro"/>
</dbReference>
<dbReference type="InterPro" id="IPR020966">
    <property type="entry name" value="ALMT"/>
</dbReference>
<dbReference type="AlphaFoldDB" id="A0AA38CQE9"/>
<evidence type="ECO:0000256" key="9">
    <source>
        <dbReference type="SAM" id="MobiDB-lite"/>
    </source>
</evidence>
<keyword evidence="6" id="KW-0406">Ion transport</keyword>
<feature type="transmembrane region" description="Helical" evidence="10">
    <location>
        <begin position="77"/>
        <end position="97"/>
    </location>
</feature>
<dbReference type="EMBL" id="JAHRHJ020000009">
    <property type="protein sequence ID" value="KAH9302668.1"/>
    <property type="molecule type" value="Genomic_DNA"/>
</dbReference>
<evidence type="ECO:0000313" key="11">
    <source>
        <dbReference type="EMBL" id="KAH9302668.1"/>
    </source>
</evidence>
<organism evidence="11 12">
    <name type="scientific">Taxus chinensis</name>
    <name type="common">Chinese yew</name>
    <name type="synonym">Taxus wallichiana var. chinensis</name>
    <dbReference type="NCBI Taxonomy" id="29808"/>
    <lineage>
        <taxon>Eukaryota</taxon>
        <taxon>Viridiplantae</taxon>
        <taxon>Streptophyta</taxon>
        <taxon>Embryophyta</taxon>
        <taxon>Tracheophyta</taxon>
        <taxon>Spermatophyta</taxon>
        <taxon>Pinopsida</taxon>
        <taxon>Pinidae</taxon>
        <taxon>Conifers II</taxon>
        <taxon>Cupressales</taxon>
        <taxon>Taxaceae</taxon>
        <taxon>Taxus</taxon>
    </lineage>
</organism>
<keyword evidence="8" id="KW-0407">Ion channel</keyword>
<dbReference type="OMA" id="MEISMED"/>
<feature type="transmembrane region" description="Helical" evidence="10">
    <location>
        <begin position="153"/>
        <end position="171"/>
    </location>
</feature>
<feature type="non-terminal residue" evidence="11">
    <location>
        <position position="1"/>
    </location>
</feature>
<accession>A0AA38CQE9</accession>
<evidence type="ECO:0000256" key="1">
    <source>
        <dbReference type="ARBA" id="ARBA00004141"/>
    </source>
</evidence>
<dbReference type="GO" id="GO:0034220">
    <property type="term" value="P:monoatomic ion transmembrane transport"/>
    <property type="evidence" value="ECO:0007669"/>
    <property type="project" value="UniProtKB-KW"/>
</dbReference>
<reference evidence="11 12" key="1">
    <citation type="journal article" date="2021" name="Nat. Plants">
        <title>The Taxus genome provides insights into paclitaxel biosynthesis.</title>
        <authorList>
            <person name="Xiong X."/>
            <person name="Gou J."/>
            <person name="Liao Q."/>
            <person name="Li Y."/>
            <person name="Zhou Q."/>
            <person name="Bi G."/>
            <person name="Li C."/>
            <person name="Du R."/>
            <person name="Wang X."/>
            <person name="Sun T."/>
            <person name="Guo L."/>
            <person name="Liang H."/>
            <person name="Lu P."/>
            <person name="Wu Y."/>
            <person name="Zhang Z."/>
            <person name="Ro D.K."/>
            <person name="Shang Y."/>
            <person name="Huang S."/>
            <person name="Yan J."/>
        </authorList>
    </citation>
    <scope>NUCLEOTIDE SEQUENCE [LARGE SCALE GENOMIC DNA]</scope>
    <source>
        <strain evidence="11">Ta-2019</strain>
    </source>
</reference>
<evidence type="ECO:0000256" key="4">
    <source>
        <dbReference type="ARBA" id="ARBA00022692"/>
    </source>
</evidence>
<comment type="caution">
    <text evidence="11">The sequence shown here is derived from an EMBL/GenBank/DDBJ whole genome shotgun (WGS) entry which is preliminary data.</text>
</comment>
<evidence type="ECO:0000256" key="7">
    <source>
        <dbReference type="ARBA" id="ARBA00023136"/>
    </source>
</evidence>
<comment type="similarity">
    <text evidence="2">Belongs to the aromatic acid exporter (TC 2.A.85) family.</text>
</comment>
<evidence type="ECO:0008006" key="13">
    <source>
        <dbReference type="Google" id="ProtNLM"/>
    </source>
</evidence>
<evidence type="ECO:0000256" key="3">
    <source>
        <dbReference type="ARBA" id="ARBA00022448"/>
    </source>
</evidence>
<feature type="transmembrane region" description="Helical" evidence="10">
    <location>
        <begin position="183"/>
        <end position="202"/>
    </location>
</feature>
<feature type="transmembrane region" description="Helical" evidence="10">
    <location>
        <begin position="214"/>
        <end position="236"/>
    </location>
</feature>
<keyword evidence="7 10" id="KW-0472">Membrane</keyword>
<proteinExistence type="inferred from homology"/>
<evidence type="ECO:0000256" key="10">
    <source>
        <dbReference type="SAM" id="Phobius"/>
    </source>
</evidence>
<gene>
    <name evidence="11" type="ORF">KI387_014251</name>
</gene>
<evidence type="ECO:0000256" key="5">
    <source>
        <dbReference type="ARBA" id="ARBA00022989"/>
    </source>
</evidence>
<evidence type="ECO:0000256" key="6">
    <source>
        <dbReference type="ARBA" id="ARBA00023065"/>
    </source>
</evidence>
<sequence length="548" mass="61114">LFSRLHLELGMMVVPVENGECRVNVTNGEGSGGDVSQNNGLIRKLGSNVKVFIVAFVRNIWEVGVEDPRRIIHAMKVGLALSLVSLVCLWDPLFVGVGVGDNAIWAVMTVVVVLEFTAGATLSKGLNRGFGTLVASSLAFFACYLSEQVAQGEAVVVGASLFIIGAAATYARFFPLIKKKFDYGVVIFLLTFSMITVTGYRVPNILRMAKQRLSTILIGCGVCLVTSLLVIPIWAGEDLHNSTVNKFQGLLKSLEGCVSEYFDEHPHDNMIEDESEDPIYQGYKSVLDSKATDESLATFAGWEPRHGRFRYRHPWKQYVKIGVKLRYLAYSVVALHGCVRSEIETPHSVRSVLKKPCSKVSEEATKLLGELSWSIIHMTKCDSESMMKQLKLAVTDLHAAFSTQPKLVIDARKWPIQKIVENKTREAEDEEFGRDEVTKVFRKLLSWHGERSDRNENTETHERSMSRQTVEFAEALPLATFAWLLVEIVARLQHVVEAVDELARLANFKPCNPYSKQEVAKNTPPPNYTPKPSLRRPAEIHVASSFAE</sequence>
<keyword evidence="12" id="KW-1185">Reference proteome</keyword>
<comment type="subcellular location">
    <subcellularLocation>
        <location evidence="1">Membrane</location>
        <topology evidence="1">Multi-pass membrane protein</topology>
    </subcellularLocation>
</comment>
<dbReference type="PANTHER" id="PTHR31086">
    <property type="entry name" value="ALUMINUM-ACTIVATED MALATE TRANSPORTER 10"/>
    <property type="match status" value="1"/>
</dbReference>
<dbReference type="Proteomes" id="UP000824469">
    <property type="component" value="Unassembled WGS sequence"/>
</dbReference>
<feature type="transmembrane region" description="Helical" evidence="10">
    <location>
        <begin position="103"/>
        <end position="122"/>
    </location>
</feature>
<dbReference type="GO" id="GO:0016020">
    <property type="term" value="C:membrane"/>
    <property type="evidence" value="ECO:0007669"/>
    <property type="project" value="UniProtKB-SubCell"/>
</dbReference>
<evidence type="ECO:0000256" key="2">
    <source>
        <dbReference type="ARBA" id="ARBA00007079"/>
    </source>
</evidence>
<protein>
    <recommendedName>
        <fullName evidence="13">Aluminum-activated malate transporter</fullName>
    </recommendedName>
</protein>
<keyword evidence="5 10" id="KW-1133">Transmembrane helix</keyword>
<keyword evidence="4 10" id="KW-0812">Transmembrane</keyword>
<evidence type="ECO:0000256" key="8">
    <source>
        <dbReference type="ARBA" id="ARBA00023303"/>
    </source>
</evidence>
<dbReference type="Pfam" id="PF11744">
    <property type="entry name" value="ALMT"/>
    <property type="match status" value="1"/>
</dbReference>
<feature type="region of interest" description="Disordered" evidence="9">
    <location>
        <begin position="514"/>
        <end position="548"/>
    </location>
</feature>